<dbReference type="GeneID" id="111086157"/>
<dbReference type="Proteomes" id="UP000694941">
    <property type="component" value="Unplaced"/>
</dbReference>
<feature type="region of interest" description="Disordered" evidence="1">
    <location>
        <begin position="198"/>
        <end position="225"/>
    </location>
</feature>
<accession>A0ABM1SIW4</accession>
<reference evidence="3" key="1">
    <citation type="submission" date="2025-08" db="UniProtKB">
        <authorList>
            <consortium name="RefSeq"/>
        </authorList>
    </citation>
    <scope>IDENTIFICATION</scope>
    <source>
        <tissue evidence="3">Muscle</tissue>
    </source>
</reference>
<dbReference type="RefSeq" id="XP_022243569.1">
    <property type="nucleotide sequence ID" value="XM_022387861.1"/>
</dbReference>
<evidence type="ECO:0000313" key="2">
    <source>
        <dbReference type="Proteomes" id="UP000694941"/>
    </source>
</evidence>
<protein>
    <submittedName>
        <fullName evidence="3">Uncharacterized protein C8orf76-like isoform X1</fullName>
    </submittedName>
</protein>
<dbReference type="Pfam" id="PF17826">
    <property type="entry name" value="DUF5588"/>
    <property type="match status" value="1"/>
</dbReference>
<name>A0ABM1SIW4_LIMPO</name>
<dbReference type="SUPFAM" id="SSF48452">
    <property type="entry name" value="TPR-like"/>
    <property type="match status" value="1"/>
</dbReference>
<sequence length="411" mass="48174">MDFCEFDDELFEKPRDKVLRTYTNYTPKMCISQWFVEDAVLKEADEEECLVLQKHQADLLFFQNCYSEAAEAYRKCLDLVQADNLTLYRDCVEGLARCLISLKQFNEATLLAKKLFESSTNIDQKVVSNSLLGVLYQSTNKYSEELEVLQQCIQTHPWHVDFWLRLGLCYARLSSLEMQVETISESLQSNTKESFHSKQNSWKDMMQDQKHSELQNTSENSHTEPSFLNAENNLVKHYLSLRHKDASYVVDQQKASSSCQTLEDNLTFHPLYCSGSKSSTQCVPKASSRCKREYLFVYICLLRARFLLQGCMAGCHSFVLLKKKEQEKKINQLLRYLNVSRKFEDLATQVISREMFPHDLQVEPRKEQYFTNDLERTTESMKVQNQFEDQWFGWISDYQCENILQHKSSDD</sequence>
<evidence type="ECO:0000256" key="1">
    <source>
        <dbReference type="SAM" id="MobiDB-lite"/>
    </source>
</evidence>
<evidence type="ECO:0000313" key="3">
    <source>
        <dbReference type="RefSeq" id="XP_022243569.1"/>
    </source>
</evidence>
<proteinExistence type="predicted"/>
<dbReference type="PANTHER" id="PTHR31919">
    <property type="entry name" value="ZINC FINGERS AND HOMEOBOXES PROTEIN 1, ISOFORM 2"/>
    <property type="match status" value="1"/>
</dbReference>
<feature type="compositionally biased region" description="Polar residues" evidence="1">
    <location>
        <begin position="214"/>
        <end position="225"/>
    </location>
</feature>
<dbReference type="InterPro" id="IPR041404">
    <property type="entry name" value="DUF5588"/>
</dbReference>
<dbReference type="InterPro" id="IPR011990">
    <property type="entry name" value="TPR-like_helical_dom_sf"/>
</dbReference>
<keyword evidence="2" id="KW-1185">Reference proteome</keyword>
<organism evidence="2 3">
    <name type="scientific">Limulus polyphemus</name>
    <name type="common">Atlantic horseshoe crab</name>
    <dbReference type="NCBI Taxonomy" id="6850"/>
    <lineage>
        <taxon>Eukaryota</taxon>
        <taxon>Metazoa</taxon>
        <taxon>Ecdysozoa</taxon>
        <taxon>Arthropoda</taxon>
        <taxon>Chelicerata</taxon>
        <taxon>Merostomata</taxon>
        <taxon>Xiphosura</taxon>
        <taxon>Limulidae</taxon>
        <taxon>Limulus</taxon>
    </lineage>
</organism>
<dbReference type="Gene3D" id="1.25.40.10">
    <property type="entry name" value="Tetratricopeptide repeat domain"/>
    <property type="match status" value="1"/>
</dbReference>
<dbReference type="PANTHER" id="PTHR31919:SF1">
    <property type="entry name" value="ZINC FINGERS AND HOMEOBOXES PROTEIN 1, ISOFORM 2"/>
    <property type="match status" value="1"/>
</dbReference>
<gene>
    <name evidence="3" type="primary">LOC111086157</name>
</gene>